<evidence type="ECO:0000313" key="4">
    <source>
        <dbReference type="Proteomes" id="UP000249299"/>
    </source>
</evidence>
<keyword evidence="2" id="KW-1133">Transmembrane helix</keyword>
<dbReference type="PANTHER" id="PTHR35335:SF1">
    <property type="entry name" value="UPF0716 PROTEIN FXSA"/>
    <property type="match status" value="1"/>
</dbReference>
<sequence>MPLGFLLFLLFLGVPLAEIAAFVVIGGKIGLFWTLAMVVITAIIGSALLRFQSYSVINRIRAEMDAGRLPGEQIGHAAMIFVAGILLLTPGFVTDAIGFLLFVPPVREGIWAFVRSRLKVTVVSAGQGRGAPPRPESRQGPRTVELDADDYAETPNPDTPWRPEDRK</sequence>
<dbReference type="GO" id="GO:0016020">
    <property type="term" value="C:membrane"/>
    <property type="evidence" value="ECO:0007669"/>
    <property type="project" value="InterPro"/>
</dbReference>
<keyword evidence="4" id="KW-1185">Reference proteome</keyword>
<dbReference type="AlphaFoldDB" id="A0A327JR83"/>
<dbReference type="EMBL" id="NPEV01000007">
    <property type="protein sequence ID" value="RAI28797.1"/>
    <property type="molecule type" value="Genomic_DNA"/>
</dbReference>
<evidence type="ECO:0000256" key="1">
    <source>
        <dbReference type="SAM" id="MobiDB-lite"/>
    </source>
</evidence>
<protein>
    <recommendedName>
        <fullName evidence="5">Membrane protein FxsA</fullName>
    </recommendedName>
</protein>
<dbReference type="Pfam" id="PF04186">
    <property type="entry name" value="FxsA"/>
    <property type="match status" value="1"/>
</dbReference>
<dbReference type="PANTHER" id="PTHR35335">
    <property type="entry name" value="UPF0716 PROTEIN FXSA"/>
    <property type="match status" value="1"/>
</dbReference>
<evidence type="ECO:0000313" key="3">
    <source>
        <dbReference type="EMBL" id="RAI28797.1"/>
    </source>
</evidence>
<dbReference type="NCBIfam" id="NF008528">
    <property type="entry name" value="PRK11463.1-2"/>
    <property type="match status" value="1"/>
</dbReference>
<dbReference type="OrthoDB" id="9792788at2"/>
<dbReference type="InterPro" id="IPR007313">
    <property type="entry name" value="FxsA"/>
</dbReference>
<accession>A0A327JR83</accession>
<dbReference type="RefSeq" id="WP_111433223.1">
    <property type="nucleotide sequence ID" value="NZ_JACIGG010000014.1"/>
</dbReference>
<dbReference type="Proteomes" id="UP000249299">
    <property type="component" value="Unassembled WGS sequence"/>
</dbReference>
<reference evidence="3 4" key="1">
    <citation type="submission" date="2017-07" db="EMBL/GenBank/DDBJ databases">
        <title>Draft Genome Sequences of Select Purple Nonsulfur Bacteria.</title>
        <authorList>
            <person name="Lasarre B."/>
            <person name="Mckinlay J.B."/>
        </authorList>
    </citation>
    <scope>NUCLEOTIDE SEQUENCE [LARGE SCALE GENOMIC DNA]</scope>
    <source>
        <strain evidence="3 4">DSM 11290</strain>
    </source>
</reference>
<evidence type="ECO:0000256" key="2">
    <source>
        <dbReference type="SAM" id="Phobius"/>
    </source>
</evidence>
<name>A0A327JR83_9HYPH</name>
<keyword evidence="2" id="KW-0472">Membrane</keyword>
<feature type="region of interest" description="Disordered" evidence="1">
    <location>
        <begin position="125"/>
        <end position="167"/>
    </location>
</feature>
<evidence type="ECO:0008006" key="5">
    <source>
        <dbReference type="Google" id="ProtNLM"/>
    </source>
</evidence>
<organism evidence="3 4">
    <name type="scientific">Rhodobium orientis</name>
    <dbReference type="NCBI Taxonomy" id="34017"/>
    <lineage>
        <taxon>Bacteria</taxon>
        <taxon>Pseudomonadati</taxon>
        <taxon>Pseudomonadota</taxon>
        <taxon>Alphaproteobacteria</taxon>
        <taxon>Hyphomicrobiales</taxon>
        <taxon>Rhodobiaceae</taxon>
        <taxon>Rhodobium</taxon>
    </lineage>
</organism>
<proteinExistence type="predicted"/>
<feature type="transmembrane region" description="Helical" evidence="2">
    <location>
        <begin position="78"/>
        <end position="103"/>
    </location>
</feature>
<comment type="caution">
    <text evidence="3">The sequence shown here is derived from an EMBL/GenBank/DDBJ whole genome shotgun (WGS) entry which is preliminary data.</text>
</comment>
<gene>
    <name evidence="3" type="ORF">CH339_05190</name>
</gene>
<keyword evidence="2" id="KW-0812">Transmembrane</keyword>
<feature type="transmembrane region" description="Helical" evidence="2">
    <location>
        <begin position="31"/>
        <end position="51"/>
    </location>
</feature>